<dbReference type="SUPFAM" id="SSF57716">
    <property type="entry name" value="Glucocorticoid receptor-like (DNA-binding domain)"/>
    <property type="match status" value="1"/>
</dbReference>
<proteinExistence type="predicted"/>
<dbReference type="InterPro" id="IPR050652">
    <property type="entry name" value="AN1_A20_ZnFinger"/>
</dbReference>
<dbReference type="Gene3D" id="4.10.1110.10">
    <property type="entry name" value="AN1-like Zinc finger"/>
    <property type="match status" value="1"/>
</dbReference>
<dbReference type="FunFam" id="4.10.1110.10:FF:000001">
    <property type="entry name" value="Zinc finger AN1-type containing 6"/>
    <property type="match status" value="1"/>
</dbReference>
<dbReference type="PANTHER" id="PTHR10634">
    <property type="entry name" value="AN1-TYPE ZINC FINGER PROTEIN"/>
    <property type="match status" value="1"/>
</dbReference>
<dbReference type="InterPro" id="IPR000058">
    <property type="entry name" value="Znf_AN1"/>
</dbReference>
<dbReference type="Pfam" id="PF01754">
    <property type="entry name" value="zf-A20"/>
    <property type="match status" value="1"/>
</dbReference>
<feature type="domain" description="AN1-type" evidence="7">
    <location>
        <begin position="64"/>
        <end position="110"/>
    </location>
</feature>
<dbReference type="PROSITE" id="PS51036">
    <property type="entry name" value="ZF_A20"/>
    <property type="match status" value="1"/>
</dbReference>
<comment type="function">
    <text evidence="1">May be involved in environmental stress response.</text>
</comment>
<dbReference type="GO" id="GO:0043161">
    <property type="term" value="P:proteasome-mediated ubiquitin-dependent protein catabolic process"/>
    <property type="evidence" value="ECO:0007669"/>
    <property type="project" value="TreeGrafter"/>
</dbReference>
<sequence>MSNDGTTGYAESPISCARGCGFFGTAANNNMCSKCFKEFQKETSAIELIKGPTKSQLPGVSSVSDPTNRCLSCNKKVGLTGFKCRCGDTFCSLHRYPEKHECTFDFKTRGRDAIEKANPVVKADKLDKF</sequence>
<dbReference type="GO" id="GO:0003677">
    <property type="term" value="F:DNA binding"/>
    <property type="evidence" value="ECO:0007669"/>
    <property type="project" value="InterPro"/>
</dbReference>
<feature type="domain" description="A20-type" evidence="6">
    <location>
        <begin position="10"/>
        <end position="44"/>
    </location>
</feature>
<dbReference type="InParanoid" id="A0A2G5E2B1"/>
<dbReference type="InterPro" id="IPR035896">
    <property type="entry name" value="AN1-like_Znf"/>
</dbReference>
<protein>
    <recommendedName>
        <fullName evidence="10">AN1-type domain-containing protein</fullName>
    </recommendedName>
</protein>
<dbReference type="SMART" id="SM00154">
    <property type="entry name" value="ZnF_AN1"/>
    <property type="match status" value="1"/>
</dbReference>
<evidence type="ECO:0000256" key="2">
    <source>
        <dbReference type="ARBA" id="ARBA00022723"/>
    </source>
</evidence>
<evidence type="ECO:0000313" key="8">
    <source>
        <dbReference type="EMBL" id="PIA49912.1"/>
    </source>
</evidence>
<keyword evidence="2" id="KW-0479">Metal-binding</keyword>
<evidence type="ECO:0000259" key="7">
    <source>
        <dbReference type="PROSITE" id="PS51039"/>
    </source>
</evidence>
<dbReference type="PANTHER" id="PTHR10634:SF116">
    <property type="entry name" value="ZINC FINGER A20 AND AN1 DOMAIN-CONTAINING STRESS-ASSOCIATED PROTEIN 1"/>
    <property type="match status" value="1"/>
</dbReference>
<name>A0A2G5E2B1_AQUCA</name>
<keyword evidence="3 5" id="KW-0863">Zinc-finger</keyword>
<evidence type="ECO:0008006" key="10">
    <source>
        <dbReference type="Google" id="ProtNLM"/>
    </source>
</evidence>
<dbReference type="SMART" id="SM00259">
    <property type="entry name" value="ZnF_A20"/>
    <property type="match status" value="1"/>
</dbReference>
<dbReference type="GO" id="GO:0008270">
    <property type="term" value="F:zinc ion binding"/>
    <property type="evidence" value="ECO:0007669"/>
    <property type="project" value="UniProtKB-KW"/>
</dbReference>
<keyword evidence="4" id="KW-0862">Zinc</keyword>
<dbReference type="PROSITE" id="PS51039">
    <property type="entry name" value="ZF_AN1"/>
    <property type="match status" value="1"/>
</dbReference>
<gene>
    <name evidence="8" type="ORF">AQUCO_01300563v1</name>
</gene>
<evidence type="ECO:0000256" key="1">
    <source>
        <dbReference type="ARBA" id="ARBA00003732"/>
    </source>
</evidence>
<evidence type="ECO:0000256" key="3">
    <source>
        <dbReference type="ARBA" id="ARBA00022771"/>
    </source>
</evidence>
<keyword evidence="9" id="KW-1185">Reference proteome</keyword>
<dbReference type="AlphaFoldDB" id="A0A2G5E2B1"/>
<dbReference type="STRING" id="218851.A0A2G5E2B1"/>
<dbReference type="SUPFAM" id="SSF118310">
    <property type="entry name" value="AN1-like Zinc finger"/>
    <property type="match status" value="1"/>
</dbReference>
<dbReference type="OrthoDB" id="428577at2759"/>
<dbReference type="InterPro" id="IPR002653">
    <property type="entry name" value="Znf_A20"/>
</dbReference>
<reference evidence="8 9" key="1">
    <citation type="submission" date="2017-09" db="EMBL/GenBank/DDBJ databases">
        <title>WGS assembly of Aquilegia coerulea Goldsmith.</title>
        <authorList>
            <person name="Hodges S."/>
            <person name="Kramer E."/>
            <person name="Nordborg M."/>
            <person name="Tomkins J."/>
            <person name="Borevitz J."/>
            <person name="Derieg N."/>
            <person name="Yan J."/>
            <person name="Mihaltcheva S."/>
            <person name="Hayes R.D."/>
            <person name="Rokhsar D."/>
        </authorList>
    </citation>
    <scope>NUCLEOTIDE SEQUENCE [LARGE SCALE GENOMIC DNA]</scope>
    <source>
        <strain evidence="9">cv. Goldsmith</strain>
    </source>
</reference>
<accession>A0A2G5E2B1</accession>
<dbReference type="Pfam" id="PF01428">
    <property type="entry name" value="zf-AN1"/>
    <property type="match status" value="1"/>
</dbReference>
<dbReference type="EMBL" id="KZ305030">
    <property type="protein sequence ID" value="PIA49912.1"/>
    <property type="molecule type" value="Genomic_DNA"/>
</dbReference>
<evidence type="ECO:0000256" key="4">
    <source>
        <dbReference type="ARBA" id="ARBA00022833"/>
    </source>
</evidence>
<evidence type="ECO:0000313" key="9">
    <source>
        <dbReference type="Proteomes" id="UP000230069"/>
    </source>
</evidence>
<dbReference type="Gene3D" id="4.10.240.30">
    <property type="match status" value="1"/>
</dbReference>
<evidence type="ECO:0000256" key="5">
    <source>
        <dbReference type="PROSITE-ProRule" id="PRU00449"/>
    </source>
</evidence>
<organism evidence="8 9">
    <name type="scientific">Aquilegia coerulea</name>
    <name type="common">Rocky mountain columbine</name>
    <dbReference type="NCBI Taxonomy" id="218851"/>
    <lineage>
        <taxon>Eukaryota</taxon>
        <taxon>Viridiplantae</taxon>
        <taxon>Streptophyta</taxon>
        <taxon>Embryophyta</taxon>
        <taxon>Tracheophyta</taxon>
        <taxon>Spermatophyta</taxon>
        <taxon>Magnoliopsida</taxon>
        <taxon>Ranunculales</taxon>
        <taxon>Ranunculaceae</taxon>
        <taxon>Thalictroideae</taxon>
        <taxon>Aquilegia</taxon>
    </lineage>
</organism>
<dbReference type="Proteomes" id="UP000230069">
    <property type="component" value="Unassembled WGS sequence"/>
</dbReference>
<evidence type="ECO:0000259" key="6">
    <source>
        <dbReference type="PROSITE" id="PS51036"/>
    </source>
</evidence>